<dbReference type="PANTHER" id="PTHR43166">
    <property type="entry name" value="AMINO ACID IMPORT ATP-BINDING PROTEIN"/>
    <property type="match status" value="1"/>
</dbReference>
<evidence type="ECO:0000256" key="3">
    <source>
        <dbReference type="ARBA" id="ARBA00022741"/>
    </source>
</evidence>
<dbReference type="GO" id="GO:0005524">
    <property type="term" value="F:ATP binding"/>
    <property type="evidence" value="ECO:0007669"/>
    <property type="project" value="UniProtKB-KW"/>
</dbReference>
<dbReference type="InParanoid" id="A0A146G210"/>
<reference evidence="7" key="1">
    <citation type="journal article" date="2017" name="Genome Announc.">
        <title>Draft Genome Sequence of Terrimicrobium sacchariphilum NM-5T, a Facultative Anaerobic Soil Bacterium of the Class Spartobacteria.</title>
        <authorList>
            <person name="Qiu Y.L."/>
            <person name="Tourlousse D.M."/>
            <person name="Matsuura N."/>
            <person name="Ohashi A."/>
            <person name="Sekiguchi Y."/>
        </authorList>
    </citation>
    <scope>NUCLEOTIDE SEQUENCE [LARGE SCALE GENOMIC DNA]</scope>
    <source>
        <strain evidence="7">NM-5</strain>
    </source>
</reference>
<dbReference type="InterPro" id="IPR003593">
    <property type="entry name" value="AAA+_ATPase"/>
</dbReference>
<dbReference type="SUPFAM" id="SSF52540">
    <property type="entry name" value="P-loop containing nucleoside triphosphate hydrolases"/>
    <property type="match status" value="1"/>
</dbReference>
<dbReference type="InterPro" id="IPR050086">
    <property type="entry name" value="MetN_ABC_transporter-like"/>
</dbReference>
<keyword evidence="7" id="KW-1185">Reference proteome</keyword>
<organism evidence="6 7">
    <name type="scientific">Terrimicrobium sacchariphilum</name>
    <dbReference type="NCBI Taxonomy" id="690879"/>
    <lineage>
        <taxon>Bacteria</taxon>
        <taxon>Pseudomonadati</taxon>
        <taxon>Verrucomicrobiota</taxon>
        <taxon>Terrimicrobiia</taxon>
        <taxon>Terrimicrobiales</taxon>
        <taxon>Terrimicrobiaceae</taxon>
        <taxon>Terrimicrobium</taxon>
    </lineage>
</organism>
<dbReference type="InterPro" id="IPR003439">
    <property type="entry name" value="ABC_transporter-like_ATP-bd"/>
</dbReference>
<keyword evidence="2" id="KW-0813">Transport</keyword>
<dbReference type="RefSeq" id="WP_075077560.1">
    <property type="nucleotide sequence ID" value="NZ_BDCO01000002.1"/>
</dbReference>
<dbReference type="PROSITE" id="PS00211">
    <property type="entry name" value="ABC_TRANSPORTER_1"/>
    <property type="match status" value="1"/>
</dbReference>
<evidence type="ECO:0000313" key="7">
    <source>
        <dbReference type="Proteomes" id="UP000076023"/>
    </source>
</evidence>
<evidence type="ECO:0000259" key="5">
    <source>
        <dbReference type="PROSITE" id="PS50893"/>
    </source>
</evidence>
<comment type="similarity">
    <text evidence="1">Belongs to the ABC transporter superfamily.</text>
</comment>
<gene>
    <name evidence="6" type="ORF">TSACC_264</name>
</gene>
<dbReference type="AlphaFoldDB" id="A0A146G210"/>
<name>A0A146G210_TERSA</name>
<evidence type="ECO:0000256" key="4">
    <source>
        <dbReference type="ARBA" id="ARBA00022840"/>
    </source>
</evidence>
<feature type="domain" description="ABC transporter" evidence="5">
    <location>
        <begin position="8"/>
        <end position="240"/>
    </location>
</feature>
<dbReference type="PROSITE" id="PS50893">
    <property type="entry name" value="ABC_TRANSPORTER_2"/>
    <property type="match status" value="1"/>
</dbReference>
<keyword evidence="4 6" id="KW-0067">ATP-binding</keyword>
<dbReference type="OrthoDB" id="9802264at2"/>
<keyword evidence="3" id="KW-0547">Nucleotide-binding</keyword>
<protein>
    <submittedName>
        <fullName evidence="6">Polar amino acid transport system ATP-binding protein</fullName>
    </submittedName>
</protein>
<evidence type="ECO:0000256" key="2">
    <source>
        <dbReference type="ARBA" id="ARBA00022448"/>
    </source>
</evidence>
<dbReference type="PANTHER" id="PTHR43166:SF4">
    <property type="entry name" value="PHOSPHONATES IMPORT ATP-BINDING PROTEIN PHNC"/>
    <property type="match status" value="1"/>
</dbReference>
<dbReference type="EMBL" id="BDCO01000002">
    <property type="protein sequence ID" value="GAT31670.1"/>
    <property type="molecule type" value="Genomic_DNA"/>
</dbReference>
<dbReference type="InterPro" id="IPR027417">
    <property type="entry name" value="P-loop_NTPase"/>
</dbReference>
<dbReference type="SMART" id="SM00382">
    <property type="entry name" value="AAA"/>
    <property type="match status" value="1"/>
</dbReference>
<sequence>MSTDGLHIRCHGVSKDFGGQLVLKDVTFEIRVPHVLALIGPSGGGKSTLLRVLGGLIAPSAGTVEVNSQVLAKVESGLASYRKRIGTVFQAYNLFPHLTALENVMLPLKEVHHFPDAEARAKTALSRFRLADHMAKRPAELSGGQRQRVAIARALAIEPAFLLMDEPTSALDPEMTAEILEVISGLRNEGRPLVLVTHAMGFARSIADHVLFIGDGRIIESAPAGEFFSAPQAPEAAQFLEKILRY</sequence>
<dbReference type="Gene3D" id="3.40.50.300">
    <property type="entry name" value="P-loop containing nucleotide triphosphate hydrolases"/>
    <property type="match status" value="1"/>
</dbReference>
<dbReference type="GO" id="GO:0016887">
    <property type="term" value="F:ATP hydrolysis activity"/>
    <property type="evidence" value="ECO:0007669"/>
    <property type="project" value="InterPro"/>
</dbReference>
<evidence type="ECO:0000256" key="1">
    <source>
        <dbReference type="ARBA" id="ARBA00005417"/>
    </source>
</evidence>
<comment type="caution">
    <text evidence="6">The sequence shown here is derived from an EMBL/GenBank/DDBJ whole genome shotgun (WGS) entry which is preliminary data.</text>
</comment>
<accession>A0A146G210</accession>
<dbReference type="InterPro" id="IPR017871">
    <property type="entry name" value="ABC_transporter-like_CS"/>
</dbReference>
<evidence type="ECO:0000313" key="6">
    <source>
        <dbReference type="EMBL" id="GAT31670.1"/>
    </source>
</evidence>
<dbReference type="Proteomes" id="UP000076023">
    <property type="component" value="Unassembled WGS sequence"/>
</dbReference>
<dbReference type="STRING" id="690879.TSACC_264"/>
<dbReference type="Pfam" id="PF00005">
    <property type="entry name" value="ABC_tran"/>
    <property type="match status" value="1"/>
</dbReference>
<proteinExistence type="inferred from homology"/>